<accession>W9RYD0</accession>
<dbReference type="EMBL" id="KE345815">
    <property type="protein sequence ID" value="EXC17572.1"/>
    <property type="molecule type" value="Genomic_DNA"/>
</dbReference>
<sequence>MSAPSSGPSVVVDLTVKKSADAGRKLESWSRNFREVWVPKFAADLEIIFSRWPIVTFAGCGTLG</sequence>
<reference evidence="2" key="1">
    <citation type="submission" date="2013-01" db="EMBL/GenBank/DDBJ databases">
        <title>Draft Genome Sequence of a Mulberry Tree, Morus notabilis C.K. Schneid.</title>
        <authorList>
            <person name="He N."/>
            <person name="Zhao S."/>
        </authorList>
    </citation>
    <scope>NUCLEOTIDE SEQUENCE</scope>
</reference>
<dbReference type="Proteomes" id="UP000030645">
    <property type="component" value="Unassembled WGS sequence"/>
</dbReference>
<gene>
    <name evidence="1" type="ORF">L484_012364</name>
</gene>
<evidence type="ECO:0000313" key="1">
    <source>
        <dbReference type="EMBL" id="EXC17572.1"/>
    </source>
</evidence>
<keyword evidence="2" id="KW-1185">Reference proteome</keyword>
<dbReference type="AlphaFoldDB" id="W9RYD0"/>
<evidence type="ECO:0000313" key="2">
    <source>
        <dbReference type="Proteomes" id="UP000030645"/>
    </source>
</evidence>
<name>W9RYD0_9ROSA</name>
<proteinExistence type="predicted"/>
<organism evidence="1 2">
    <name type="scientific">Morus notabilis</name>
    <dbReference type="NCBI Taxonomy" id="981085"/>
    <lineage>
        <taxon>Eukaryota</taxon>
        <taxon>Viridiplantae</taxon>
        <taxon>Streptophyta</taxon>
        <taxon>Embryophyta</taxon>
        <taxon>Tracheophyta</taxon>
        <taxon>Spermatophyta</taxon>
        <taxon>Magnoliopsida</taxon>
        <taxon>eudicotyledons</taxon>
        <taxon>Gunneridae</taxon>
        <taxon>Pentapetalae</taxon>
        <taxon>rosids</taxon>
        <taxon>fabids</taxon>
        <taxon>Rosales</taxon>
        <taxon>Moraceae</taxon>
        <taxon>Moreae</taxon>
        <taxon>Morus</taxon>
    </lineage>
</organism>
<protein>
    <submittedName>
        <fullName evidence="1">Uncharacterized protein</fullName>
    </submittedName>
</protein>